<name>A0A3P3XMQ3_9SPIR</name>
<accession>A0A3P3XMQ3</accession>
<dbReference type="InterPro" id="IPR025129">
    <property type="entry name" value="DUF4055"/>
</dbReference>
<dbReference type="Pfam" id="PF13264">
    <property type="entry name" value="DUF4055"/>
    <property type="match status" value="1"/>
</dbReference>
<sequence>MNMEESILHPQYRRYAPLWKRCRDVIEGSDAVKKARELYLKRLPGQSQEAYEHYLERAIFFNVAGKTLELYLSLIFSKAAAIHGIPEESPLLADCDLKGNTLEEFMEETTAETLTVGRCGVLVDYSGTIEAGMSLADAERGEARPYLVRYPAESILTWRQGRHRGKTLLDRVVLKETTSNEDETDDSLQYRELLLDNETYTVRIWKKNADDQWTAQKTIIPLLHGMPIGHIPFYFIDPLSGTPDCKKPPLLDLVDINLGHYRTMADLEHGRFHSGLPTPIFAGFNFQEGETIKLGSTEGICSNMPEAKAYYLEFSGKGLEALEKAAQQKEAWMIQLGAGLIDSYQKTQEAAQTLMIRRSGANATIGRIAMAVSESMTKALKFLCAWAGMPSEEVKIQLTTEYLPESVNPQEIAILLQAVQSGNYRRIDWLYRLKNAGIIGQDAKPEKIDAELEKSSGQVENKIGF</sequence>
<evidence type="ECO:0000259" key="1">
    <source>
        <dbReference type="Pfam" id="PF13264"/>
    </source>
</evidence>
<evidence type="ECO:0000313" key="2">
    <source>
        <dbReference type="EMBL" id="SLM15608.1"/>
    </source>
</evidence>
<organism evidence="2">
    <name type="scientific">uncultured spirochete</name>
    <dbReference type="NCBI Taxonomy" id="156406"/>
    <lineage>
        <taxon>Bacteria</taxon>
        <taxon>Pseudomonadati</taxon>
        <taxon>Spirochaetota</taxon>
        <taxon>Spirochaetia</taxon>
        <taxon>Spirochaetales</taxon>
        <taxon>environmental samples</taxon>
    </lineage>
</organism>
<dbReference type="EMBL" id="FWDM01000037">
    <property type="protein sequence ID" value="SLM15608.1"/>
    <property type="molecule type" value="Genomic_DNA"/>
</dbReference>
<gene>
    <name evidence="2" type="ORF">SPIROBIBN47_50085</name>
</gene>
<feature type="domain" description="DUF4055" evidence="1">
    <location>
        <begin position="249"/>
        <end position="387"/>
    </location>
</feature>
<proteinExistence type="predicted"/>
<dbReference type="AlphaFoldDB" id="A0A3P3XMQ3"/>
<reference evidence="2" key="1">
    <citation type="submission" date="2017-02" db="EMBL/GenBank/DDBJ databases">
        <authorList>
            <person name="Regsiter A."/>
            <person name="William W."/>
        </authorList>
    </citation>
    <scope>NUCLEOTIDE SEQUENCE</scope>
    <source>
        <strain evidence="2">Bib</strain>
    </source>
</reference>
<protein>
    <recommendedName>
        <fullName evidence="1">DUF4055 domain-containing protein</fullName>
    </recommendedName>
</protein>